<keyword evidence="3" id="KW-1185">Reference proteome</keyword>
<dbReference type="Proteomes" id="UP001431209">
    <property type="component" value="Unassembled WGS sequence"/>
</dbReference>
<organism evidence="2 3">
    <name type="scientific">Acrasis kona</name>
    <dbReference type="NCBI Taxonomy" id="1008807"/>
    <lineage>
        <taxon>Eukaryota</taxon>
        <taxon>Discoba</taxon>
        <taxon>Heterolobosea</taxon>
        <taxon>Tetramitia</taxon>
        <taxon>Eutetramitia</taxon>
        <taxon>Acrasidae</taxon>
        <taxon>Acrasis</taxon>
    </lineage>
</organism>
<feature type="signal peptide" evidence="1">
    <location>
        <begin position="1"/>
        <end position="20"/>
    </location>
</feature>
<keyword evidence="1" id="KW-0732">Signal</keyword>
<dbReference type="AlphaFoldDB" id="A0AAW2ZN69"/>
<sequence length="184" mass="20348">MKSVLIVLFTILLLAQHICTQSLHARVENANDANSSRALDFVKGFCFGVASKISNVTECVKQTELSIHEFTDSYTQIRQGVKTLSPSIVLEGIVNFGKGLNSLALDLKKCGAARLVDDIKRLANEVKTGGVLKVIVKEAVNIWHHKTEVTKFFLNFIKYYGTAQYTFAGVELGQLVFLLLEPSK</sequence>
<dbReference type="PANTHER" id="PTHR38742">
    <property type="entry name" value="PROTEIN GP17"/>
    <property type="match status" value="1"/>
</dbReference>
<dbReference type="CDD" id="cd22935">
    <property type="entry name" value="SctA-like"/>
    <property type="match status" value="1"/>
</dbReference>
<name>A0AAW2ZN69_9EUKA</name>
<dbReference type="EMBL" id="JAOPGA020001684">
    <property type="protein sequence ID" value="KAL0490403.1"/>
    <property type="molecule type" value="Genomic_DNA"/>
</dbReference>
<evidence type="ECO:0000313" key="2">
    <source>
        <dbReference type="EMBL" id="KAL0490403.1"/>
    </source>
</evidence>
<protein>
    <submittedName>
        <fullName evidence="2">Uncharacterized protein</fullName>
    </submittedName>
</protein>
<accession>A0AAW2ZN69</accession>
<proteinExistence type="predicted"/>
<comment type="caution">
    <text evidence="2">The sequence shown here is derived from an EMBL/GenBank/DDBJ whole genome shotgun (WGS) entry which is preliminary data.</text>
</comment>
<evidence type="ECO:0000256" key="1">
    <source>
        <dbReference type="SAM" id="SignalP"/>
    </source>
</evidence>
<gene>
    <name evidence="2" type="ORF">AKO1_003206</name>
</gene>
<dbReference type="PANTHER" id="PTHR38742:SF1">
    <property type="entry name" value="SECRETED PROTEIN C"/>
    <property type="match status" value="1"/>
</dbReference>
<reference evidence="2 3" key="1">
    <citation type="submission" date="2024-03" db="EMBL/GenBank/DDBJ databases">
        <title>The Acrasis kona genome and developmental transcriptomes reveal deep origins of eukaryotic multicellular pathways.</title>
        <authorList>
            <person name="Sheikh S."/>
            <person name="Fu C.-J."/>
            <person name="Brown M.W."/>
            <person name="Baldauf S.L."/>
        </authorList>
    </citation>
    <scope>NUCLEOTIDE SEQUENCE [LARGE SCALE GENOMIC DNA]</scope>
    <source>
        <strain evidence="2 3">ATCC MYA-3509</strain>
    </source>
</reference>
<feature type="chain" id="PRO_5043385725" evidence="1">
    <location>
        <begin position="21"/>
        <end position="184"/>
    </location>
</feature>
<evidence type="ECO:0000313" key="3">
    <source>
        <dbReference type="Proteomes" id="UP001431209"/>
    </source>
</evidence>